<evidence type="ECO:0008006" key="3">
    <source>
        <dbReference type="Google" id="ProtNLM"/>
    </source>
</evidence>
<name>A0ABN1ZAB7_9MICO</name>
<dbReference type="Proteomes" id="UP001501742">
    <property type="component" value="Unassembled WGS sequence"/>
</dbReference>
<dbReference type="EMBL" id="BAAAJX010000002">
    <property type="protein sequence ID" value="GAA1491907.1"/>
    <property type="molecule type" value="Genomic_DNA"/>
</dbReference>
<organism evidence="1 2">
    <name type="scientific">Curtobacterium herbarum</name>
    <dbReference type="NCBI Taxonomy" id="150122"/>
    <lineage>
        <taxon>Bacteria</taxon>
        <taxon>Bacillati</taxon>
        <taxon>Actinomycetota</taxon>
        <taxon>Actinomycetes</taxon>
        <taxon>Micrococcales</taxon>
        <taxon>Microbacteriaceae</taxon>
        <taxon>Curtobacterium</taxon>
    </lineage>
</organism>
<evidence type="ECO:0000313" key="2">
    <source>
        <dbReference type="Proteomes" id="UP001501742"/>
    </source>
</evidence>
<dbReference type="RefSeq" id="WP_204609351.1">
    <property type="nucleotide sequence ID" value="NZ_BAAAJX010000002.1"/>
</dbReference>
<proteinExistence type="predicted"/>
<protein>
    <recommendedName>
        <fullName evidence="3">Camelysin metallo-endopeptidase</fullName>
    </recommendedName>
</protein>
<keyword evidence="2" id="KW-1185">Reference proteome</keyword>
<sequence length="197" mass="19351">MSSATPRAARLAAWIAIPVALIASGAVVSTASYSAFSATTDNPTSNWKAGSVALTDDDSSSALFNATALKPGSTGSNCITVTSTGTLPSAVKLYGTGAATTNALSSSINLTVEQGTGGGFGSCTNFVAATTGGTVFSGTLASFGSSKTDYSTGVGSWAPNGAGTQVYKITYTVPTSAPSTVMGGTASLGLTWEAQNS</sequence>
<gene>
    <name evidence="1" type="ORF">GCM10009627_02530</name>
</gene>
<reference evidence="1 2" key="1">
    <citation type="journal article" date="2019" name="Int. J. Syst. Evol. Microbiol.">
        <title>The Global Catalogue of Microorganisms (GCM) 10K type strain sequencing project: providing services to taxonomists for standard genome sequencing and annotation.</title>
        <authorList>
            <consortium name="The Broad Institute Genomics Platform"/>
            <consortium name="The Broad Institute Genome Sequencing Center for Infectious Disease"/>
            <person name="Wu L."/>
            <person name="Ma J."/>
        </authorList>
    </citation>
    <scope>NUCLEOTIDE SEQUENCE [LARGE SCALE GENOMIC DNA]</scope>
    <source>
        <strain evidence="1 2">JCM 12140</strain>
    </source>
</reference>
<evidence type="ECO:0000313" key="1">
    <source>
        <dbReference type="EMBL" id="GAA1491907.1"/>
    </source>
</evidence>
<comment type="caution">
    <text evidence="1">The sequence shown here is derived from an EMBL/GenBank/DDBJ whole genome shotgun (WGS) entry which is preliminary data.</text>
</comment>
<accession>A0ABN1ZAB7</accession>